<dbReference type="InterPro" id="IPR036390">
    <property type="entry name" value="WH_DNA-bd_sf"/>
</dbReference>
<evidence type="ECO:0000313" key="7">
    <source>
        <dbReference type="Proteomes" id="UP000000249"/>
    </source>
</evidence>
<dbReference type="FunFam" id="3.40.190.10:FF:000353">
    <property type="entry name" value="LysR family transcriptional regulator"/>
    <property type="match status" value="1"/>
</dbReference>
<evidence type="ECO:0000256" key="1">
    <source>
        <dbReference type="ARBA" id="ARBA00009437"/>
    </source>
</evidence>
<comment type="similarity">
    <text evidence="1">Belongs to the LysR transcriptional regulatory family.</text>
</comment>
<dbReference type="Gene3D" id="1.10.10.10">
    <property type="entry name" value="Winged helix-like DNA-binding domain superfamily/Winged helix DNA-binding domain"/>
    <property type="match status" value="1"/>
</dbReference>
<dbReference type="PANTHER" id="PTHR30118:SF6">
    <property type="entry name" value="HTH-TYPE TRANSCRIPTIONAL REGULATOR LEUO"/>
    <property type="match status" value="1"/>
</dbReference>
<dbReference type="PRINTS" id="PR00039">
    <property type="entry name" value="HTHLYSR"/>
</dbReference>
<evidence type="ECO:0000313" key="6">
    <source>
        <dbReference type="EMBL" id="ABQ20624.1"/>
    </source>
</evidence>
<dbReference type="CDD" id="cd08466">
    <property type="entry name" value="PBP2_LeuO"/>
    <property type="match status" value="1"/>
</dbReference>
<dbReference type="InterPro" id="IPR036388">
    <property type="entry name" value="WH-like_DNA-bd_sf"/>
</dbReference>
<organism evidence="6 7">
    <name type="scientific">Vibrio cholerae serotype O1 (strain ATCC 39541 / Classical Ogawa 395 / O395)</name>
    <dbReference type="NCBI Taxonomy" id="345073"/>
    <lineage>
        <taxon>Bacteria</taxon>
        <taxon>Pseudomonadati</taxon>
        <taxon>Pseudomonadota</taxon>
        <taxon>Gammaproteobacteria</taxon>
        <taxon>Vibrionales</taxon>
        <taxon>Vibrionaceae</taxon>
        <taxon>Vibrio</taxon>
    </lineage>
</organism>
<name>A0A0H3AHU7_VIBC3</name>
<sequence>MIMLRDYDLNLLTVFDSVMKLGSVSKAADKLGMTSAAVSQNLSRLREQVGDPLFIRQGRGLQPTQYALNMHKHVAEGLSAIRFGLETDAGFDPATSKREFIIGGQGYFDLVVLPPLLQKISDIAPHITVNLKSYEDDHFTPSQVLSEREADLFLAALPISHPSIVTTQVAEEALVVVYAKNHPRLGSTLSFEQFFAEKHTALTSRRFGNYLFSSLVDQVLPARRVHYQSESMLNLMATASVTDLLCFTPKRLADMWAEKLGLQIQPLPFEIRSVPTFMCWHKAKQQDKGLIWLREQIEAILCANPQSI</sequence>
<dbReference type="SUPFAM" id="SSF53850">
    <property type="entry name" value="Periplasmic binding protein-like II"/>
    <property type="match status" value="1"/>
</dbReference>
<dbReference type="InterPro" id="IPR005119">
    <property type="entry name" value="LysR_subst-bd"/>
</dbReference>
<gene>
    <name evidence="6" type="ordered locus">VC0395_A0310</name>
</gene>
<dbReference type="Pfam" id="PF00126">
    <property type="entry name" value="HTH_1"/>
    <property type="match status" value="1"/>
</dbReference>
<feature type="domain" description="HTH lysR-type" evidence="5">
    <location>
        <begin position="7"/>
        <end position="64"/>
    </location>
</feature>
<evidence type="ECO:0000256" key="3">
    <source>
        <dbReference type="ARBA" id="ARBA00023125"/>
    </source>
</evidence>
<dbReference type="SUPFAM" id="SSF46785">
    <property type="entry name" value="Winged helix' DNA-binding domain"/>
    <property type="match status" value="1"/>
</dbReference>
<dbReference type="GO" id="GO:0003700">
    <property type="term" value="F:DNA-binding transcription factor activity"/>
    <property type="evidence" value="ECO:0007669"/>
    <property type="project" value="InterPro"/>
</dbReference>
<evidence type="ECO:0000259" key="5">
    <source>
        <dbReference type="PROSITE" id="PS50931"/>
    </source>
</evidence>
<dbReference type="KEGG" id="vco:VC0395_A0310"/>
<dbReference type="InterPro" id="IPR050389">
    <property type="entry name" value="LysR-type_TF"/>
</dbReference>
<proteinExistence type="inferred from homology"/>
<dbReference type="GO" id="GO:0003677">
    <property type="term" value="F:DNA binding"/>
    <property type="evidence" value="ECO:0007669"/>
    <property type="project" value="UniProtKB-KW"/>
</dbReference>
<dbReference type="PANTHER" id="PTHR30118">
    <property type="entry name" value="HTH-TYPE TRANSCRIPTIONAL REGULATOR LEUO-RELATED"/>
    <property type="match status" value="1"/>
</dbReference>
<dbReference type="OrthoDB" id="8839911at2"/>
<dbReference type="KEGG" id="vcr:VC395_0798"/>
<evidence type="ECO:0000256" key="4">
    <source>
        <dbReference type="ARBA" id="ARBA00023163"/>
    </source>
</evidence>
<accession>A0A0H3AHU7</accession>
<dbReference type="PATRIC" id="fig|345073.21.peg.772"/>
<dbReference type="InterPro" id="IPR000847">
    <property type="entry name" value="LysR_HTH_N"/>
</dbReference>
<dbReference type="EMBL" id="CP000627">
    <property type="protein sequence ID" value="ABQ20624.1"/>
    <property type="molecule type" value="Genomic_DNA"/>
</dbReference>
<dbReference type="Gene3D" id="3.40.190.10">
    <property type="entry name" value="Periplasmic binding protein-like II"/>
    <property type="match status" value="2"/>
</dbReference>
<protein>
    <submittedName>
        <fullName evidence="6">Transcriptional regulator, LysR family</fullName>
    </submittedName>
</protein>
<dbReference type="PROSITE" id="PS50931">
    <property type="entry name" value="HTH_LYSR"/>
    <property type="match status" value="1"/>
</dbReference>
<dbReference type="eggNOG" id="COG0583">
    <property type="taxonomic scope" value="Bacteria"/>
</dbReference>
<dbReference type="Pfam" id="PF03466">
    <property type="entry name" value="LysR_substrate"/>
    <property type="match status" value="1"/>
</dbReference>
<keyword evidence="3" id="KW-0238">DNA-binding</keyword>
<keyword evidence="4" id="KW-0804">Transcription</keyword>
<reference evidence="6 7" key="1">
    <citation type="submission" date="2007-03" db="EMBL/GenBank/DDBJ databases">
        <authorList>
            <person name="Heidelberg J."/>
        </authorList>
    </citation>
    <scope>NUCLEOTIDE SEQUENCE [LARGE SCALE GENOMIC DNA]</scope>
    <source>
        <strain evidence="7">ATCC 39541 / Classical Ogawa 395 / O395</strain>
    </source>
</reference>
<dbReference type="AlphaFoldDB" id="A0A0H3AHU7"/>
<keyword evidence="2" id="KW-0805">Transcription regulation</keyword>
<dbReference type="Proteomes" id="UP000000249">
    <property type="component" value="Chromosome 1"/>
</dbReference>
<evidence type="ECO:0000256" key="2">
    <source>
        <dbReference type="ARBA" id="ARBA00023015"/>
    </source>
</evidence>